<keyword evidence="1" id="KW-0963">Cytoplasm</keyword>
<comment type="caution">
    <text evidence="6">The sequence shown here is derived from an EMBL/GenBank/DDBJ whole genome shotgun (WGS) entry which is preliminary data.</text>
</comment>
<dbReference type="FunFam" id="2.60.260.20:FF:000013">
    <property type="entry name" value="DnaJ subfamily B member 11"/>
    <property type="match status" value="1"/>
</dbReference>
<organism evidence="6 7">
    <name type="scientific">Artemia franciscana</name>
    <name type="common">Brine shrimp</name>
    <name type="synonym">Artemia sanfranciscana</name>
    <dbReference type="NCBI Taxonomy" id="6661"/>
    <lineage>
        <taxon>Eukaryota</taxon>
        <taxon>Metazoa</taxon>
        <taxon>Ecdysozoa</taxon>
        <taxon>Arthropoda</taxon>
        <taxon>Crustacea</taxon>
        <taxon>Branchiopoda</taxon>
        <taxon>Anostraca</taxon>
        <taxon>Artemiidae</taxon>
        <taxon>Artemia</taxon>
    </lineage>
</organism>
<dbReference type="PRINTS" id="PR00625">
    <property type="entry name" value="JDOMAIN"/>
</dbReference>
<dbReference type="Pfam" id="PF01556">
    <property type="entry name" value="DnaJ_C"/>
    <property type="match status" value="1"/>
</dbReference>
<evidence type="ECO:0000256" key="2">
    <source>
        <dbReference type="ARBA" id="ARBA00023125"/>
    </source>
</evidence>
<dbReference type="EMBL" id="JAVRJZ010001763">
    <property type="protein sequence ID" value="KAK2701777.1"/>
    <property type="molecule type" value="Genomic_DNA"/>
</dbReference>
<evidence type="ECO:0000313" key="7">
    <source>
        <dbReference type="Proteomes" id="UP001187531"/>
    </source>
</evidence>
<evidence type="ECO:0000256" key="4">
    <source>
        <dbReference type="SAM" id="MobiDB-lite"/>
    </source>
</evidence>
<gene>
    <name evidence="6" type="ORF">QYM36_019587</name>
</gene>
<dbReference type="GO" id="GO:0005737">
    <property type="term" value="C:cytoplasm"/>
    <property type="evidence" value="ECO:0007669"/>
    <property type="project" value="TreeGrafter"/>
</dbReference>
<dbReference type="InterPro" id="IPR001623">
    <property type="entry name" value="DnaJ_domain"/>
</dbReference>
<dbReference type="PANTHER" id="PTHR43096:SF52">
    <property type="entry name" value="DNAJ HOMOLOG 1, MITOCHONDRIAL-RELATED"/>
    <property type="match status" value="1"/>
</dbReference>
<proteinExistence type="predicted"/>
<dbReference type="InterPro" id="IPR002939">
    <property type="entry name" value="DnaJ_C"/>
</dbReference>
<dbReference type="GO" id="GO:0042026">
    <property type="term" value="P:protein refolding"/>
    <property type="evidence" value="ECO:0007669"/>
    <property type="project" value="TreeGrafter"/>
</dbReference>
<dbReference type="Proteomes" id="UP001187531">
    <property type="component" value="Unassembled WGS sequence"/>
</dbReference>
<name>A0AA88HAB6_ARTSF</name>
<dbReference type="CDD" id="cd06257">
    <property type="entry name" value="DnaJ"/>
    <property type="match status" value="1"/>
</dbReference>
<dbReference type="Pfam" id="PF00226">
    <property type="entry name" value="DnaJ"/>
    <property type="match status" value="1"/>
</dbReference>
<dbReference type="CDD" id="cd10747">
    <property type="entry name" value="DnaJ_C"/>
    <property type="match status" value="1"/>
</dbReference>
<dbReference type="PROSITE" id="PS50076">
    <property type="entry name" value="DNAJ_2"/>
    <property type="match status" value="1"/>
</dbReference>
<reference evidence="6" key="1">
    <citation type="submission" date="2023-07" db="EMBL/GenBank/DDBJ databases">
        <title>Chromosome-level genome assembly of Artemia franciscana.</title>
        <authorList>
            <person name="Jo E."/>
        </authorList>
    </citation>
    <scope>NUCLEOTIDE SEQUENCE</scope>
    <source>
        <tissue evidence="6">Whole body</tissue>
    </source>
</reference>
<dbReference type="InterPro" id="IPR008971">
    <property type="entry name" value="HSP40/DnaJ_pept-bd"/>
</dbReference>
<dbReference type="PANTHER" id="PTHR43096">
    <property type="entry name" value="DNAJ HOMOLOG 1, MITOCHONDRIAL-RELATED"/>
    <property type="match status" value="1"/>
</dbReference>
<feature type="compositionally biased region" description="Gly residues" evidence="4">
    <location>
        <begin position="84"/>
        <end position="99"/>
    </location>
</feature>
<sequence>MQYKDYYDIMGVDRGVSQDDLKKTYRKLARKYHPDVSKEPDAEKKFKDVGEAYEVLRDPEKRAAYDQLGANWKAGQDFNPPPGWDGGFGQSGGFRGRSSQGGGFSDFFDELFGQHGAGGGFGQRNAKGEDHQAKILIDLDDAFNGAKRTISLRLPQAGPDGRMVHQERSLSVSIPKGIKAGQRIRLTGQGAPGPMGQAGDLLLEIQFKPHTVYKVDDTDLSMDCPITPWEAALGAKITVPTPNGKVELNVPAGARSGQKMRLKGRGIPGKTPGDLYVVLQITNPPADTDEAKALYEEMRDKLAFNPRSRLGV</sequence>
<dbReference type="GO" id="GO:0051082">
    <property type="term" value="F:unfolded protein binding"/>
    <property type="evidence" value="ECO:0007669"/>
    <property type="project" value="InterPro"/>
</dbReference>
<dbReference type="Gene3D" id="2.60.260.20">
    <property type="entry name" value="Urease metallochaperone UreE, N-terminal domain"/>
    <property type="match status" value="2"/>
</dbReference>
<dbReference type="SUPFAM" id="SSF46565">
    <property type="entry name" value="Chaperone J-domain"/>
    <property type="match status" value="1"/>
</dbReference>
<evidence type="ECO:0000256" key="3">
    <source>
        <dbReference type="ARBA" id="ARBA00023186"/>
    </source>
</evidence>
<keyword evidence="2" id="KW-0238">DNA-binding</keyword>
<dbReference type="PROSITE" id="PS00636">
    <property type="entry name" value="DNAJ_1"/>
    <property type="match status" value="1"/>
</dbReference>
<dbReference type="AlphaFoldDB" id="A0AA88HAB6"/>
<accession>A0AA88HAB6</accession>
<dbReference type="SUPFAM" id="SSF49493">
    <property type="entry name" value="HSP40/DnaJ peptide-binding domain"/>
    <property type="match status" value="2"/>
</dbReference>
<evidence type="ECO:0000313" key="6">
    <source>
        <dbReference type="EMBL" id="KAK2701777.1"/>
    </source>
</evidence>
<dbReference type="InterPro" id="IPR018253">
    <property type="entry name" value="DnaJ_domain_CS"/>
</dbReference>
<keyword evidence="7" id="KW-1185">Reference proteome</keyword>
<feature type="domain" description="J" evidence="5">
    <location>
        <begin position="5"/>
        <end position="69"/>
    </location>
</feature>
<dbReference type="GO" id="GO:0003677">
    <property type="term" value="F:DNA binding"/>
    <property type="evidence" value="ECO:0007669"/>
    <property type="project" value="UniProtKB-KW"/>
</dbReference>
<evidence type="ECO:0000259" key="5">
    <source>
        <dbReference type="PROSITE" id="PS50076"/>
    </source>
</evidence>
<dbReference type="Gene3D" id="1.10.287.110">
    <property type="entry name" value="DnaJ domain"/>
    <property type="match status" value="1"/>
</dbReference>
<protein>
    <recommendedName>
        <fullName evidence="5">J domain-containing protein</fullName>
    </recommendedName>
</protein>
<dbReference type="SMART" id="SM00271">
    <property type="entry name" value="DnaJ"/>
    <property type="match status" value="1"/>
</dbReference>
<dbReference type="InterPro" id="IPR036869">
    <property type="entry name" value="J_dom_sf"/>
</dbReference>
<evidence type="ECO:0000256" key="1">
    <source>
        <dbReference type="ARBA" id="ARBA00022490"/>
    </source>
</evidence>
<keyword evidence="3" id="KW-0143">Chaperone</keyword>
<dbReference type="FunFam" id="2.60.260.20:FF:000008">
    <property type="entry name" value="Curved DNA-binding protein"/>
    <property type="match status" value="1"/>
</dbReference>
<feature type="region of interest" description="Disordered" evidence="4">
    <location>
        <begin position="74"/>
        <end position="99"/>
    </location>
</feature>